<organism evidence="2">
    <name type="scientific">Haemonchus placei</name>
    <name type="common">Barber's pole worm</name>
    <dbReference type="NCBI Taxonomy" id="6290"/>
    <lineage>
        <taxon>Eukaryota</taxon>
        <taxon>Metazoa</taxon>
        <taxon>Ecdysozoa</taxon>
        <taxon>Nematoda</taxon>
        <taxon>Chromadorea</taxon>
        <taxon>Rhabditida</taxon>
        <taxon>Rhabditina</taxon>
        <taxon>Rhabditomorpha</taxon>
        <taxon>Strongyloidea</taxon>
        <taxon>Trichostrongylidae</taxon>
        <taxon>Haemonchus</taxon>
    </lineage>
</organism>
<accession>A0A0N4WJJ5</accession>
<dbReference type="InterPro" id="IPR017943">
    <property type="entry name" value="Bactericidal_perm-incr_a/b_dom"/>
</dbReference>
<dbReference type="OMA" id="RTECGAK"/>
<name>A0A0N4WJJ5_HAEPC</name>
<dbReference type="WBParaSite" id="HPLM_0001118901-mRNA-1">
    <property type="protein sequence ID" value="HPLM_0001118901-mRNA-1"/>
    <property type="gene ID" value="HPLM_0001118901"/>
</dbReference>
<dbReference type="InterPro" id="IPR001124">
    <property type="entry name" value="Lipid-bd_serum_glycop_C"/>
</dbReference>
<dbReference type="Gene3D" id="3.15.20.10">
    <property type="entry name" value="Bactericidal permeability-increasing protein, domain 2"/>
    <property type="match status" value="1"/>
</dbReference>
<dbReference type="SUPFAM" id="SSF55394">
    <property type="entry name" value="Bactericidal permeability-increasing protein, BPI"/>
    <property type="match status" value="1"/>
</dbReference>
<dbReference type="SMART" id="SM00329">
    <property type="entry name" value="BPI2"/>
    <property type="match status" value="1"/>
</dbReference>
<proteinExistence type="predicted"/>
<evidence type="ECO:0000313" key="2">
    <source>
        <dbReference type="WBParaSite" id="HPLM_0001118901-mRNA-1"/>
    </source>
</evidence>
<reference evidence="2" key="1">
    <citation type="submission" date="2017-02" db="UniProtKB">
        <authorList>
            <consortium name="WormBaseParasite"/>
        </authorList>
    </citation>
    <scope>IDENTIFICATION</scope>
</reference>
<protein>
    <submittedName>
        <fullName evidence="2">BPI2 domain-containing protein</fullName>
    </submittedName>
</protein>
<dbReference type="AlphaFoldDB" id="A0A0N4WJJ5"/>
<evidence type="ECO:0000259" key="1">
    <source>
        <dbReference type="SMART" id="SM00329"/>
    </source>
</evidence>
<dbReference type="GO" id="GO:0008289">
    <property type="term" value="F:lipid binding"/>
    <property type="evidence" value="ECO:0007669"/>
    <property type="project" value="InterPro"/>
</dbReference>
<feature type="domain" description="Lipid-binding serum glycoprotein C-terminal" evidence="1">
    <location>
        <begin position="2"/>
        <end position="177"/>
    </location>
</feature>
<sequence>LICFRKFDYEISRAAQNNSAIAGYLKTDCGADDICAGTLFPALAQRFPEGEVIIKSHTVSYPRIILNEGDASIYIDSRVDAFVQQGDRTRRFLTSAMEAEAKLEKLSSTDSLTFNLRTHLISIPLLALTSWNFQVASLVEGIDESSLEFLVNALTELILNEDLAKKLKGGQLFSGGAVQII</sequence>
<dbReference type="Pfam" id="PF02886">
    <property type="entry name" value="LBP_BPI_CETP_C"/>
    <property type="match status" value="1"/>
</dbReference>